<dbReference type="GO" id="GO:0030301">
    <property type="term" value="P:cholesterol transport"/>
    <property type="evidence" value="ECO:0007669"/>
    <property type="project" value="UniProtKB-ARBA"/>
</dbReference>
<dbReference type="Proteomes" id="UP000504633">
    <property type="component" value="Unplaced"/>
</dbReference>
<evidence type="ECO:0000256" key="5">
    <source>
        <dbReference type="ARBA" id="ARBA00022692"/>
    </source>
</evidence>
<keyword evidence="5 15" id="KW-0812">Transmembrane</keyword>
<keyword evidence="18" id="KW-1185">Reference proteome</keyword>
<evidence type="ECO:0000256" key="2">
    <source>
        <dbReference type="ARBA" id="ARBA00005585"/>
    </source>
</evidence>
<keyword evidence="12" id="KW-0325">Glycoprotein</keyword>
<dbReference type="GO" id="GO:0042632">
    <property type="term" value="P:cholesterol homeostasis"/>
    <property type="evidence" value="ECO:0007669"/>
    <property type="project" value="TreeGrafter"/>
</dbReference>
<sequence length="1243" mass="137784">MEMKFQLVALLLLTAVQLGAKANCIWYGESHMIGEHWQNLEYNGPPLLLNNTQAEATFARRCPTLYAEYKGPNGDEELVLCCDADQIASMDSGLSQADGVYSRCPTCTLNMALTVCAMTCAKNQSLFLTPYVAKNPMDVNFVEHIDYRLRDESVKKIYDSCSSIQHSQTGRPAMDLGCGAYNAKTCDYRRWYFFMGDGVNNDYVPFVINYMWSDDAPEGSDDAYLAVHPLECGQSYEGKYACACIDCDESCPLTDPPTGYEDPWQIAGLYGVTFLIALIVALLIAGFICYGAIGDRPGPNICMPTLYGDFLYRGCRSWGTFCAKHPVLVLALCSWVIGGLAYGVRYMNVTTDPVELWASEQSKTRIEKDYFDQHFGPFYRTNQLFVKPLNKNTFTHEAASGTLTFGPAYEQNFLQEVFELQEQIMQLGVDDGVSLDKICYAPILYPGLTPTVDDCVIQSIYGYFQNDMAKFQNSYVDSNNYTINYLNQLEDCLRVPMMEDCFSNFGGPIEPGIAVGGMPPTDNGEDPDYMLATGLVLTFLGKNQLDEAKLEISLEWEKRFVDFMKSYKSEHLDIAFSAERSIQDAIVELSEGEVSTVVISYLVMFIYVAIALGRIRSCIGFLRDSRIMLAVSGIVIVLASVICSLGFWGYMGVTTTMLAIEVIPFLVLAVGVDNIFIMVHTYQRLDHKRFASTHEAIGEAIGQAGPSILQTATSEFACFAIGAISEMPAVKTFAMYAAIAILLDFLLQITAFVALMAIDEKRYKSGRLDMLCCVRSNVKPDDSHDVGLLEKLFHDFYAPFLLSKPVKTTVLLVFTVVTALSLMVMPSIEPGLDQEMSMPQDSHVVKYFRYMDDLLAMGAPVYWVLKPGLNYSNPEHQNYICGGVECNDDSISVQLYIQSRYPQITALARPASSWIDDYIDWINIADCCKINATTGGFCPSNSKSDDCYPCERQFTEDGLRPTPETFDKYVPLFLSDLPDAECAKAGRAAYADAVIYTLDDQGLATILDTNFMQYSTTSTTSDKFVAALREARRVQSEINAMLANVGVDTEVFPYCVFFIFYEQYLTIWDDALLSLGVSLAAIFIVTLLITGLDITSSLIVLFMVLCIVINMGGMMWAWDITLNAISLVNLVVCVGIGVEFVSHIVRSFKQAHGNAQQRALHSLSVTGSSVLSGITLTKFAGIIVLAFSKSQVFQIFYFRMYLGIVLIGAAHGLILLPVLLSLLGPLKSLSKASSSESLRSESH</sequence>
<comment type="catalytic activity">
    <reaction evidence="14">
        <text>cholesterol(in) = cholesterol(out)</text>
        <dbReference type="Rhea" id="RHEA:39747"/>
        <dbReference type="ChEBI" id="CHEBI:16113"/>
    </reaction>
</comment>
<evidence type="ECO:0000313" key="19">
    <source>
        <dbReference type="RefSeq" id="XP_023161403.2"/>
    </source>
</evidence>
<dbReference type="InterPro" id="IPR032190">
    <property type="entry name" value="NPC1_N"/>
</dbReference>
<feature type="domain" description="SSD" evidence="17">
    <location>
        <begin position="593"/>
        <end position="758"/>
    </location>
</feature>
<feature type="transmembrane region" description="Helical" evidence="15">
    <location>
        <begin position="598"/>
        <end position="615"/>
    </location>
</feature>
<gene>
    <name evidence="19" type="primary">LOC111593061</name>
</gene>
<dbReference type="Pfam" id="PF22314">
    <property type="entry name" value="NPC1_MLD"/>
    <property type="match status" value="1"/>
</dbReference>
<dbReference type="GO" id="GO:0030299">
    <property type="term" value="P:intestinal cholesterol absorption"/>
    <property type="evidence" value="ECO:0007669"/>
    <property type="project" value="TreeGrafter"/>
</dbReference>
<keyword evidence="7 15" id="KW-1133">Transmembrane helix</keyword>
<keyword evidence="4" id="KW-0153">Cholesterol metabolism</keyword>
<feature type="transmembrane region" description="Helical" evidence="15">
    <location>
        <begin position="657"/>
        <end position="679"/>
    </location>
</feature>
<evidence type="ECO:0000256" key="12">
    <source>
        <dbReference type="ARBA" id="ARBA00023180"/>
    </source>
</evidence>
<feature type="signal peptide" evidence="16">
    <location>
        <begin position="1"/>
        <end position="22"/>
    </location>
</feature>
<evidence type="ECO:0000256" key="13">
    <source>
        <dbReference type="ARBA" id="ARBA00023221"/>
    </source>
</evidence>
<dbReference type="InterPro" id="IPR053958">
    <property type="entry name" value="HMGCR/SNAP/NPC1-like_SSD"/>
</dbReference>
<evidence type="ECO:0000256" key="7">
    <source>
        <dbReference type="ARBA" id="ARBA00022989"/>
    </source>
</evidence>
<dbReference type="InterPro" id="IPR053956">
    <property type="entry name" value="NPC1_MLD"/>
</dbReference>
<evidence type="ECO:0000256" key="3">
    <source>
        <dbReference type="ARBA" id="ARBA00022448"/>
    </source>
</evidence>
<dbReference type="GO" id="GO:0015485">
    <property type="term" value="F:cholesterol binding"/>
    <property type="evidence" value="ECO:0007669"/>
    <property type="project" value="TreeGrafter"/>
</dbReference>
<evidence type="ECO:0000256" key="11">
    <source>
        <dbReference type="ARBA" id="ARBA00023166"/>
    </source>
</evidence>
<dbReference type="PANTHER" id="PTHR45727">
    <property type="entry name" value="NPC INTRACELLULAR CHOLESTEROL TRANSPORTER 1"/>
    <property type="match status" value="1"/>
</dbReference>
<dbReference type="Pfam" id="PF16414">
    <property type="entry name" value="NPC1_N"/>
    <property type="match status" value="1"/>
</dbReference>
<feature type="transmembrane region" description="Helical" evidence="15">
    <location>
        <begin position="1072"/>
        <end position="1091"/>
    </location>
</feature>
<keyword evidence="11" id="KW-1207">Sterol metabolism</keyword>
<dbReference type="FunFam" id="1.20.1640.10:FF:000008">
    <property type="entry name" value="NPC intracellular cholesterol transporter 1"/>
    <property type="match status" value="1"/>
</dbReference>
<evidence type="ECO:0000313" key="18">
    <source>
        <dbReference type="Proteomes" id="UP000504633"/>
    </source>
</evidence>
<dbReference type="AlphaFoldDB" id="A0A6J1L6H1"/>
<feature type="transmembrane region" description="Helical" evidence="15">
    <location>
        <begin position="733"/>
        <end position="758"/>
    </location>
</feature>
<accession>A0A6J1L6H1</accession>
<dbReference type="Gene3D" id="1.20.1640.10">
    <property type="entry name" value="Multidrug efflux transporter AcrB transmembrane domain"/>
    <property type="match status" value="2"/>
</dbReference>
<dbReference type="OrthoDB" id="6510177at2759"/>
<evidence type="ECO:0000256" key="14">
    <source>
        <dbReference type="ARBA" id="ARBA00034049"/>
    </source>
</evidence>
<feature type="transmembrane region" description="Helical" evidence="15">
    <location>
        <begin position="1124"/>
        <end position="1145"/>
    </location>
</feature>
<reference evidence="19" key="1">
    <citation type="submission" date="2025-08" db="UniProtKB">
        <authorList>
            <consortium name="RefSeq"/>
        </authorList>
    </citation>
    <scope>IDENTIFICATION</scope>
    <source>
        <strain evidence="19">15085-1641.00</strain>
        <tissue evidence="19">Whole body</tissue>
    </source>
</reference>
<protein>
    <submittedName>
        <fullName evidence="19">NPC intracellular cholesterol transporter 1 homolog 1b</fullName>
    </submittedName>
</protein>
<dbReference type="OMA" id="NIFIMVH"/>
<feature type="chain" id="PRO_5026748065" evidence="16">
    <location>
        <begin position="23"/>
        <end position="1243"/>
    </location>
</feature>
<keyword evidence="9 15" id="KW-0472">Membrane</keyword>
<dbReference type="SUPFAM" id="SSF82866">
    <property type="entry name" value="Multidrug efflux transporter AcrB transmembrane domain"/>
    <property type="match status" value="2"/>
</dbReference>
<dbReference type="PROSITE" id="PS50156">
    <property type="entry name" value="SSD"/>
    <property type="match status" value="1"/>
</dbReference>
<keyword evidence="8" id="KW-0443">Lipid metabolism</keyword>
<dbReference type="GO" id="GO:0012505">
    <property type="term" value="C:endomembrane system"/>
    <property type="evidence" value="ECO:0007669"/>
    <property type="project" value="UniProtKB-SubCell"/>
</dbReference>
<keyword evidence="6 16" id="KW-0732">Signal</keyword>
<keyword evidence="3" id="KW-0813">Transport</keyword>
<dbReference type="FunFam" id="1.20.1640.10:FF:000010">
    <property type="entry name" value="NPC intracellular cholesterol transporter 1"/>
    <property type="match status" value="1"/>
</dbReference>
<comment type="similarity">
    <text evidence="2">Belongs to the patched family.</text>
</comment>
<feature type="transmembrane region" description="Helical" evidence="15">
    <location>
        <begin position="1098"/>
        <end position="1118"/>
    </location>
</feature>
<dbReference type="GeneID" id="111593061"/>
<feature type="transmembrane region" description="Helical" evidence="15">
    <location>
        <begin position="1165"/>
        <end position="1188"/>
    </location>
</feature>
<dbReference type="Pfam" id="PF12349">
    <property type="entry name" value="Sterol-sensing"/>
    <property type="match status" value="1"/>
</dbReference>
<feature type="transmembrane region" description="Helical" evidence="15">
    <location>
        <begin position="326"/>
        <end position="344"/>
    </location>
</feature>
<dbReference type="GO" id="GO:0008203">
    <property type="term" value="P:cholesterol metabolic process"/>
    <property type="evidence" value="ECO:0007669"/>
    <property type="project" value="UniProtKB-KW"/>
</dbReference>
<evidence type="ECO:0000256" key="6">
    <source>
        <dbReference type="ARBA" id="ARBA00022729"/>
    </source>
</evidence>
<comment type="subcellular location">
    <subcellularLocation>
        <location evidence="1">Endomembrane system</location>
        <topology evidence="1">Multi-pass membrane protein</topology>
    </subcellularLocation>
</comment>
<proteinExistence type="inferred from homology"/>
<dbReference type="PANTHER" id="PTHR45727:SF6">
    <property type="entry name" value="NPC INTRACELLULAR CHOLESTEROL TRANSPORTER 1 HOMOLOG 1B"/>
    <property type="match status" value="1"/>
</dbReference>
<name>A0A6J1L6H1_DROHY</name>
<dbReference type="CTD" id="33072"/>
<feature type="transmembrane region" description="Helical" evidence="15">
    <location>
        <begin position="267"/>
        <end position="293"/>
    </location>
</feature>
<feature type="transmembrane region" description="Helical" evidence="15">
    <location>
        <begin position="627"/>
        <end position="651"/>
    </location>
</feature>
<evidence type="ECO:0000256" key="1">
    <source>
        <dbReference type="ARBA" id="ARBA00004127"/>
    </source>
</evidence>
<feature type="transmembrane region" description="Helical" evidence="15">
    <location>
        <begin position="1200"/>
        <end position="1223"/>
    </location>
</feature>
<evidence type="ECO:0000256" key="9">
    <source>
        <dbReference type="ARBA" id="ARBA00023136"/>
    </source>
</evidence>
<feature type="transmembrane region" description="Helical" evidence="15">
    <location>
        <begin position="809"/>
        <end position="828"/>
    </location>
</feature>
<dbReference type="RefSeq" id="XP_023161403.2">
    <property type="nucleotide sequence ID" value="XM_023305635.2"/>
</dbReference>
<dbReference type="InterPro" id="IPR000731">
    <property type="entry name" value="SSD"/>
</dbReference>
<organism evidence="18 19">
    <name type="scientific">Drosophila hydei</name>
    <name type="common">Fruit fly</name>
    <dbReference type="NCBI Taxonomy" id="7224"/>
    <lineage>
        <taxon>Eukaryota</taxon>
        <taxon>Metazoa</taxon>
        <taxon>Ecdysozoa</taxon>
        <taxon>Arthropoda</taxon>
        <taxon>Hexapoda</taxon>
        <taxon>Insecta</taxon>
        <taxon>Pterygota</taxon>
        <taxon>Neoptera</taxon>
        <taxon>Endopterygota</taxon>
        <taxon>Diptera</taxon>
        <taxon>Brachycera</taxon>
        <taxon>Muscomorpha</taxon>
        <taxon>Ephydroidea</taxon>
        <taxon>Drosophilidae</taxon>
        <taxon>Drosophila</taxon>
    </lineage>
</organism>
<evidence type="ECO:0000256" key="10">
    <source>
        <dbReference type="ARBA" id="ARBA00023157"/>
    </source>
</evidence>
<evidence type="ECO:0000256" key="16">
    <source>
        <dbReference type="SAM" id="SignalP"/>
    </source>
</evidence>
<dbReference type="GO" id="GO:0005886">
    <property type="term" value="C:plasma membrane"/>
    <property type="evidence" value="ECO:0007669"/>
    <property type="project" value="TreeGrafter"/>
</dbReference>
<evidence type="ECO:0000256" key="15">
    <source>
        <dbReference type="SAM" id="Phobius"/>
    </source>
</evidence>
<evidence type="ECO:0000259" key="17">
    <source>
        <dbReference type="PROSITE" id="PS50156"/>
    </source>
</evidence>
<keyword evidence="10" id="KW-1015">Disulfide bond</keyword>
<evidence type="ECO:0000256" key="8">
    <source>
        <dbReference type="ARBA" id="ARBA00023098"/>
    </source>
</evidence>
<dbReference type="KEGG" id="dhe:111593061"/>
<keyword evidence="13" id="KW-0753">Steroid metabolism</keyword>
<evidence type="ECO:0000256" key="4">
    <source>
        <dbReference type="ARBA" id="ARBA00022548"/>
    </source>
</evidence>